<protein>
    <submittedName>
        <fullName evidence="1">Uncharacterized protein</fullName>
    </submittedName>
</protein>
<gene>
    <name evidence="1" type="ordered locus">ECA4293</name>
</gene>
<dbReference type="Proteomes" id="UP000007966">
    <property type="component" value="Chromosome"/>
</dbReference>
<dbReference type="KEGG" id="eca:ECA4293"/>
<evidence type="ECO:0000313" key="2">
    <source>
        <dbReference type="Proteomes" id="UP000007966"/>
    </source>
</evidence>
<name>Q6CZ60_PECAS</name>
<dbReference type="eggNOG" id="COG3209">
    <property type="taxonomic scope" value="Bacteria"/>
</dbReference>
<dbReference type="AlphaFoldDB" id="Q6CZ60"/>
<sequence>MAGCSATLGKNMMEKMGLPRSTTWKGYQAHHVIPKELANHPALKKINYYIDDASNGIFLRTKDDAISAMARHQGNHSGYTESIRSALGKIDLNQSASSISKQVSDIQNIARGGLRNGIPIRPLDMDKAGGALGNSKVNALWNNVFGKGGW</sequence>
<accession>Q6CZ60</accession>
<proteinExistence type="predicted"/>
<reference evidence="1" key="1">
    <citation type="submission" date="2004-02" db="EMBL/GenBank/DDBJ databases">
        <title>The genome sequence of the enterobacterial phytopathogen Erwinia carotovora subsp. atroseptica SCRI1043 and functional genomic identification of novel virulence factors.</title>
        <authorList>
            <person name="Bell K.S."/>
            <person name="Sebaihia M."/>
            <person name="Pritchard L."/>
            <person name="Holden M."/>
            <person name="Hyman L.J."/>
            <person name="Holeva M.C."/>
            <person name="Thomson N.R."/>
            <person name="Bentley S.D."/>
            <person name="Churcher C."/>
            <person name="Mungall K."/>
            <person name="Atkin R."/>
            <person name="Bason N."/>
            <person name="Brooks K."/>
            <person name="Chillingworth T."/>
            <person name="Clark K."/>
            <person name="Doggett J."/>
            <person name="Fraser A."/>
            <person name="Hance Z."/>
            <person name="Hauser H."/>
            <person name="Jagels K."/>
            <person name="Moule S."/>
            <person name="Norbertczak H."/>
            <person name="Ormond D."/>
            <person name="Price C."/>
            <person name="Quail M.A."/>
            <person name="Sanders M."/>
            <person name="Walker D."/>
            <person name="Whitehead S."/>
            <person name="Salmond G.P.C."/>
            <person name="Birch P.R.J."/>
            <person name="Barrell B.G."/>
            <person name="Parkhill J."/>
            <person name="Toth I.K."/>
        </authorList>
    </citation>
    <scope>NUCLEOTIDE SEQUENCE</scope>
    <source>
        <strain evidence="1">SCRI1043</strain>
    </source>
</reference>
<keyword evidence="2" id="KW-1185">Reference proteome</keyword>
<evidence type="ECO:0000313" key="1">
    <source>
        <dbReference type="EMBL" id="CAG77190.1"/>
    </source>
</evidence>
<dbReference type="HOGENOM" id="CLU_106758_0_0_6"/>
<organism evidence="1 2">
    <name type="scientific">Pectobacterium atrosepticum (strain SCRI 1043 / ATCC BAA-672)</name>
    <name type="common">Erwinia carotovora subsp. atroseptica</name>
    <dbReference type="NCBI Taxonomy" id="218491"/>
    <lineage>
        <taxon>Bacteria</taxon>
        <taxon>Pseudomonadati</taxon>
        <taxon>Pseudomonadota</taxon>
        <taxon>Gammaproteobacteria</taxon>
        <taxon>Enterobacterales</taxon>
        <taxon>Pectobacteriaceae</taxon>
        <taxon>Pectobacterium</taxon>
    </lineage>
</organism>
<dbReference type="Pfam" id="PF14412">
    <property type="entry name" value="AHH"/>
    <property type="match status" value="1"/>
</dbReference>
<dbReference type="EMBL" id="BX950851">
    <property type="protein sequence ID" value="CAG77190.1"/>
    <property type="molecule type" value="Genomic_DNA"/>
</dbReference>
<dbReference type="InterPro" id="IPR032871">
    <property type="entry name" value="AHH_dom_containing"/>
</dbReference>